<feature type="transmembrane region" description="Helical" evidence="9">
    <location>
        <begin position="50"/>
        <end position="68"/>
    </location>
</feature>
<evidence type="ECO:0000256" key="7">
    <source>
        <dbReference type="ARBA" id="ARBA00023136"/>
    </source>
</evidence>
<evidence type="ECO:0000256" key="6">
    <source>
        <dbReference type="ARBA" id="ARBA00022989"/>
    </source>
</evidence>
<accession>G5IIT5</accession>
<feature type="transmembrane region" description="Helical" evidence="9">
    <location>
        <begin position="89"/>
        <end position="111"/>
    </location>
</feature>
<dbReference type="Pfam" id="PF04290">
    <property type="entry name" value="DctQ"/>
    <property type="match status" value="1"/>
</dbReference>
<evidence type="ECO:0000256" key="8">
    <source>
        <dbReference type="ARBA" id="ARBA00038436"/>
    </source>
</evidence>
<protein>
    <recommendedName>
        <fullName evidence="10">Tripartite ATP-independent periplasmic transporters DctQ component domain-containing protein</fullName>
    </recommendedName>
</protein>
<comment type="caution">
    <text evidence="11">The sequence shown here is derived from an EMBL/GenBank/DDBJ whole genome shotgun (WGS) entry which is preliminary data.</text>
</comment>
<sequence>MQAAKSLRDGMNKALGAVNVALFGFMVVVGTYQILVRYLFNKPSTVSEELLTYAFTWMSLLAAAWVFGKREHMRMGFLADKLDKEKKRALDMVIEGIIMVFAAIVLVYGGIQITALTMSQKTASLGIPMGYIYAVVPVCGALILIYGVLNLVDLAVGKNEQESEEMANRALENRNREAGR</sequence>
<feature type="transmembrane region" description="Helical" evidence="9">
    <location>
        <begin position="131"/>
        <end position="152"/>
    </location>
</feature>
<dbReference type="InterPro" id="IPR055348">
    <property type="entry name" value="DctQ"/>
</dbReference>
<keyword evidence="3" id="KW-1003">Cell membrane</keyword>
<evidence type="ECO:0000256" key="1">
    <source>
        <dbReference type="ARBA" id="ARBA00004429"/>
    </source>
</evidence>
<feature type="transmembrane region" description="Helical" evidence="9">
    <location>
        <begin position="14"/>
        <end position="35"/>
    </location>
</feature>
<keyword evidence="2" id="KW-0813">Transport</keyword>
<dbReference type="GO" id="GO:0005886">
    <property type="term" value="C:plasma membrane"/>
    <property type="evidence" value="ECO:0007669"/>
    <property type="project" value="UniProtKB-SubCell"/>
</dbReference>
<comment type="similarity">
    <text evidence="8">Belongs to the TRAP transporter small permease family.</text>
</comment>
<evidence type="ECO:0000256" key="9">
    <source>
        <dbReference type="SAM" id="Phobius"/>
    </source>
</evidence>
<dbReference type="PANTHER" id="PTHR35011">
    <property type="entry name" value="2,3-DIKETO-L-GULONATE TRAP TRANSPORTER SMALL PERMEASE PROTEIN YIAM"/>
    <property type="match status" value="1"/>
</dbReference>
<gene>
    <name evidence="11" type="ORF">HMPREF9473_03413</name>
</gene>
<dbReference type="PANTHER" id="PTHR35011:SF2">
    <property type="entry name" value="2,3-DIKETO-L-GULONATE TRAP TRANSPORTER SMALL PERMEASE PROTEIN YIAM"/>
    <property type="match status" value="1"/>
</dbReference>
<proteinExistence type="inferred from homology"/>
<keyword evidence="7 9" id="KW-0472">Membrane</keyword>
<dbReference type="OrthoDB" id="45144at2"/>
<dbReference type="HOGENOM" id="CLU_086356_9_2_9"/>
<keyword evidence="6 9" id="KW-1133">Transmembrane helix</keyword>
<evidence type="ECO:0000259" key="10">
    <source>
        <dbReference type="Pfam" id="PF04290"/>
    </source>
</evidence>
<dbReference type="EMBL" id="ADLN01000092">
    <property type="protein sequence ID" value="EHI58720.1"/>
    <property type="molecule type" value="Genomic_DNA"/>
</dbReference>
<keyword evidence="4" id="KW-0997">Cell inner membrane</keyword>
<reference evidence="11 12" key="1">
    <citation type="submission" date="2011-08" db="EMBL/GenBank/DDBJ databases">
        <title>The Genome Sequence of Clostridium hathewayi WAL-18680.</title>
        <authorList>
            <consortium name="The Broad Institute Genome Sequencing Platform"/>
            <person name="Earl A."/>
            <person name="Ward D."/>
            <person name="Feldgarden M."/>
            <person name="Gevers D."/>
            <person name="Finegold S.M."/>
            <person name="Summanen P.H."/>
            <person name="Molitoris D.R."/>
            <person name="Song M."/>
            <person name="Daigneault M."/>
            <person name="Allen-Vercoe E."/>
            <person name="Young S.K."/>
            <person name="Zeng Q."/>
            <person name="Gargeya S."/>
            <person name="Fitzgerald M."/>
            <person name="Haas B."/>
            <person name="Abouelleil A."/>
            <person name="Alvarado L."/>
            <person name="Arachchi H.M."/>
            <person name="Berlin A."/>
            <person name="Brown A."/>
            <person name="Chapman S.B."/>
            <person name="Chen Z."/>
            <person name="Dunbar C."/>
            <person name="Freedman E."/>
            <person name="Gearin G."/>
            <person name="Gellesch M."/>
            <person name="Goldberg J."/>
            <person name="Griggs A."/>
            <person name="Gujja S."/>
            <person name="Heiman D."/>
            <person name="Howarth C."/>
            <person name="Larson L."/>
            <person name="Lui A."/>
            <person name="MacDonald P.J.P."/>
            <person name="Montmayeur A."/>
            <person name="Murphy C."/>
            <person name="Neiman D."/>
            <person name="Pearson M."/>
            <person name="Priest M."/>
            <person name="Roberts A."/>
            <person name="Saif S."/>
            <person name="Shea T."/>
            <person name="Shenoy N."/>
            <person name="Sisk P."/>
            <person name="Stolte C."/>
            <person name="Sykes S."/>
            <person name="Wortman J."/>
            <person name="Nusbaum C."/>
            <person name="Birren B."/>
        </authorList>
    </citation>
    <scope>NUCLEOTIDE SEQUENCE [LARGE SCALE GENOMIC DNA]</scope>
    <source>
        <strain evidence="11 12">WAL-18680</strain>
    </source>
</reference>
<name>G5IIT5_9FIRM</name>
<dbReference type="GO" id="GO:0015740">
    <property type="term" value="P:C4-dicarboxylate transport"/>
    <property type="evidence" value="ECO:0007669"/>
    <property type="project" value="TreeGrafter"/>
</dbReference>
<dbReference type="RefSeq" id="WP_006781393.1">
    <property type="nucleotide sequence ID" value="NZ_CP040506.1"/>
</dbReference>
<keyword evidence="5 9" id="KW-0812">Transmembrane</keyword>
<dbReference type="Proteomes" id="UP000005384">
    <property type="component" value="Unassembled WGS sequence"/>
</dbReference>
<dbReference type="GO" id="GO:0022857">
    <property type="term" value="F:transmembrane transporter activity"/>
    <property type="evidence" value="ECO:0007669"/>
    <property type="project" value="TreeGrafter"/>
</dbReference>
<evidence type="ECO:0000313" key="12">
    <source>
        <dbReference type="Proteomes" id="UP000005384"/>
    </source>
</evidence>
<organism evidence="11 12">
    <name type="scientific">Hungatella hathewayi WAL-18680</name>
    <dbReference type="NCBI Taxonomy" id="742737"/>
    <lineage>
        <taxon>Bacteria</taxon>
        <taxon>Bacillati</taxon>
        <taxon>Bacillota</taxon>
        <taxon>Clostridia</taxon>
        <taxon>Lachnospirales</taxon>
        <taxon>Lachnospiraceae</taxon>
        <taxon>Hungatella</taxon>
    </lineage>
</organism>
<dbReference type="AlphaFoldDB" id="G5IIT5"/>
<feature type="domain" description="Tripartite ATP-independent periplasmic transporters DctQ component" evidence="10">
    <location>
        <begin position="26"/>
        <end position="155"/>
    </location>
</feature>
<evidence type="ECO:0000256" key="5">
    <source>
        <dbReference type="ARBA" id="ARBA00022692"/>
    </source>
</evidence>
<dbReference type="InterPro" id="IPR007387">
    <property type="entry name" value="TRAP_DctQ"/>
</dbReference>
<comment type="subcellular location">
    <subcellularLocation>
        <location evidence="1">Cell inner membrane</location>
        <topology evidence="1">Multi-pass membrane protein</topology>
    </subcellularLocation>
</comment>
<keyword evidence="12" id="KW-1185">Reference proteome</keyword>
<dbReference type="PATRIC" id="fig|742737.3.peg.3391"/>
<evidence type="ECO:0000256" key="3">
    <source>
        <dbReference type="ARBA" id="ARBA00022475"/>
    </source>
</evidence>
<evidence type="ECO:0000256" key="4">
    <source>
        <dbReference type="ARBA" id="ARBA00022519"/>
    </source>
</evidence>
<evidence type="ECO:0000256" key="2">
    <source>
        <dbReference type="ARBA" id="ARBA00022448"/>
    </source>
</evidence>
<evidence type="ECO:0000313" key="11">
    <source>
        <dbReference type="EMBL" id="EHI58720.1"/>
    </source>
</evidence>